<sequence length="118" mass="12904">MSLYTKGQGLFGNELVVRIRKTRAPVHQVVNGIEASLKITTGAEEARFGTRVRARASLSIIPPTKGIASSFRTLSSHSLINEDEDGDMVDLADKEDGEGYKCDDGNDDDDDFVDLEDE</sequence>
<dbReference type="AlphaFoldDB" id="A0A438GLB2"/>
<dbReference type="Proteomes" id="UP000288805">
    <property type="component" value="Unassembled WGS sequence"/>
</dbReference>
<feature type="compositionally biased region" description="Acidic residues" evidence="1">
    <location>
        <begin position="105"/>
        <end position="118"/>
    </location>
</feature>
<protein>
    <submittedName>
        <fullName evidence="2">Uncharacterized protein</fullName>
    </submittedName>
</protein>
<evidence type="ECO:0000313" key="2">
    <source>
        <dbReference type="EMBL" id="RVW72978.1"/>
    </source>
</evidence>
<reference evidence="2 3" key="1">
    <citation type="journal article" date="2018" name="PLoS Genet.">
        <title>Population sequencing reveals clonal diversity and ancestral inbreeding in the grapevine cultivar Chardonnay.</title>
        <authorList>
            <person name="Roach M.J."/>
            <person name="Johnson D.L."/>
            <person name="Bohlmann J."/>
            <person name="van Vuuren H.J."/>
            <person name="Jones S.J."/>
            <person name="Pretorius I.S."/>
            <person name="Schmidt S.A."/>
            <person name="Borneman A.R."/>
        </authorList>
    </citation>
    <scope>NUCLEOTIDE SEQUENCE [LARGE SCALE GENOMIC DNA]</scope>
    <source>
        <strain evidence="3">cv. Chardonnay</strain>
        <tissue evidence="2">Leaf</tissue>
    </source>
</reference>
<organism evidence="2 3">
    <name type="scientific">Vitis vinifera</name>
    <name type="common">Grape</name>
    <dbReference type="NCBI Taxonomy" id="29760"/>
    <lineage>
        <taxon>Eukaryota</taxon>
        <taxon>Viridiplantae</taxon>
        <taxon>Streptophyta</taxon>
        <taxon>Embryophyta</taxon>
        <taxon>Tracheophyta</taxon>
        <taxon>Spermatophyta</taxon>
        <taxon>Magnoliopsida</taxon>
        <taxon>eudicotyledons</taxon>
        <taxon>Gunneridae</taxon>
        <taxon>Pentapetalae</taxon>
        <taxon>rosids</taxon>
        <taxon>Vitales</taxon>
        <taxon>Vitaceae</taxon>
        <taxon>Viteae</taxon>
        <taxon>Vitis</taxon>
    </lineage>
</organism>
<accession>A0A438GLB2</accession>
<gene>
    <name evidence="2" type="ORF">CK203_053125</name>
</gene>
<evidence type="ECO:0000256" key="1">
    <source>
        <dbReference type="SAM" id="MobiDB-lite"/>
    </source>
</evidence>
<name>A0A438GLB2_VITVI</name>
<dbReference type="EMBL" id="QGNW01000403">
    <property type="protein sequence ID" value="RVW72978.1"/>
    <property type="molecule type" value="Genomic_DNA"/>
</dbReference>
<feature type="compositionally biased region" description="Basic and acidic residues" evidence="1">
    <location>
        <begin position="91"/>
        <end position="104"/>
    </location>
</feature>
<feature type="region of interest" description="Disordered" evidence="1">
    <location>
        <begin position="85"/>
        <end position="118"/>
    </location>
</feature>
<comment type="caution">
    <text evidence="2">The sequence shown here is derived from an EMBL/GenBank/DDBJ whole genome shotgun (WGS) entry which is preliminary data.</text>
</comment>
<evidence type="ECO:0000313" key="3">
    <source>
        <dbReference type="Proteomes" id="UP000288805"/>
    </source>
</evidence>
<proteinExistence type="predicted"/>